<feature type="region of interest" description="Disordered" evidence="2">
    <location>
        <begin position="1"/>
        <end position="30"/>
    </location>
</feature>
<sequence>MSSTTTKRPHGSSSRNPNNPPSYKESVEKDLPAVRARGNITWIPTMDVAYDMYVTAYPKTKFGNLEELEVHNQEIALEHIEKAYYKHRKQLKKATKEVQVRAFSLYQMRHPYKDHTSILQVQSENYKLADHYINKAYYLLQKELKAEEDRRNAAIEELKAALYAAEERQAKKREEQLLLSAQQTVQSAHVTSEQEERDAKLRERENLWIGIGQQRRLYRHCCFKDRENGGAVEEDTKEMGRRLKGKEKRWREMKRGQVDLVERYLDWRTQALEEKTGCLARTWFRMRYPLWKYKGQQAPPNKEL</sequence>
<evidence type="ECO:0000313" key="3">
    <source>
        <dbReference type="EMBL" id="CAG8955178.1"/>
    </source>
</evidence>
<dbReference type="EMBL" id="CAJVRL010000060">
    <property type="protein sequence ID" value="CAG8955178.1"/>
    <property type="molecule type" value="Genomic_DNA"/>
</dbReference>
<evidence type="ECO:0000313" key="4">
    <source>
        <dbReference type="Proteomes" id="UP000696280"/>
    </source>
</evidence>
<proteinExistence type="predicted"/>
<feature type="coiled-coil region" evidence="1">
    <location>
        <begin position="141"/>
        <end position="175"/>
    </location>
</feature>
<evidence type="ECO:0000256" key="2">
    <source>
        <dbReference type="SAM" id="MobiDB-lite"/>
    </source>
</evidence>
<reference evidence="3" key="1">
    <citation type="submission" date="2021-07" db="EMBL/GenBank/DDBJ databases">
        <authorList>
            <person name="Durling M."/>
        </authorList>
    </citation>
    <scope>NUCLEOTIDE SEQUENCE</scope>
</reference>
<gene>
    <name evidence="3" type="ORF">HYFRA_00007194</name>
</gene>
<dbReference type="Proteomes" id="UP000696280">
    <property type="component" value="Unassembled WGS sequence"/>
</dbReference>
<name>A0A9N9PU32_9HELO</name>
<accession>A0A9N9PU32</accession>
<dbReference type="AlphaFoldDB" id="A0A9N9PU32"/>
<evidence type="ECO:0000256" key="1">
    <source>
        <dbReference type="SAM" id="Coils"/>
    </source>
</evidence>
<keyword evidence="4" id="KW-1185">Reference proteome</keyword>
<keyword evidence="1" id="KW-0175">Coiled coil</keyword>
<dbReference type="OrthoDB" id="10297872at2759"/>
<protein>
    <submittedName>
        <fullName evidence="3">Uncharacterized protein</fullName>
    </submittedName>
</protein>
<organism evidence="3 4">
    <name type="scientific">Hymenoscyphus fraxineus</name>
    <dbReference type="NCBI Taxonomy" id="746836"/>
    <lineage>
        <taxon>Eukaryota</taxon>
        <taxon>Fungi</taxon>
        <taxon>Dikarya</taxon>
        <taxon>Ascomycota</taxon>
        <taxon>Pezizomycotina</taxon>
        <taxon>Leotiomycetes</taxon>
        <taxon>Helotiales</taxon>
        <taxon>Helotiaceae</taxon>
        <taxon>Hymenoscyphus</taxon>
    </lineage>
</organism>
<comment type="caution">
    <text evidence="3">The sequence shown here is derived from an EMBL/GenBank/DDBJ whole genome shotgun (WGS) entry which is preliminary data.</text>
</comment>